<feature type="region of interest" description="Disordered" evidence="1">
    <location>
        <begin position="1"/>
        <end position="21"/>
    </location>
</feature>
<dbReference type="Proteomes" id="UP000026915">
    <property type="component" value="Chromosome 4"/>
</dbReference>
<dbReference type="Gramene" id="EOY03444">
    <property type="protein sequence ID" value="EOY03444"/>
    <property type="gene ID" value="TCM_018509"/>
</dbReference>
<name>A0A061EM96_THECC</name>
<dbReference type="EMBL" id="CM001882">
    <property type="protein sequence ID" value="EOY03444.1"/>
    <property type="molecule type" value="Genomic_DNA"/>
</dbReference>
<protein>
    <submittedName>
        <fullName evidence="2">Uncharacterized protein</fullName>
    </submittedName>
</protein>
<reference evidence="2 3" key="1">
    <citation type="journal article" date="2013" name="Genome Biol.">
        <title>The genome sequence of the most widely cultivated cacao type and its use to identify candidate genes regulating pod color.</title>
        <authorList>
            <person name="Motamayor J.C."/>
            <person name="Mockaitis K."/>
            <person name="Schmutz J."/>
            <person name="Haiminen N."/>
            <person name="Iii D.L."/>
            <person name="Cornejo O."/>
            <person name="Findley S.D."/>
            <person name="Zheng P."/>
            <person name="Utro F."/>
            <person name="Royaert S."/>
            <person name="Saski C."/>
            <person name="Jenkins J."/>
            <person name="Podicheti R."/>
            <person name="Zhao M."/>
            <person name="Scheffler B.E."/>
            <person name="Stack J.C."/>
            <person name="Feltus F.A."/>
            <person name="Mustiga G.M."/>
            <person name="Amores F."/>
            <person name="Phillips W."/>
            <person name="Marelli J.P."/>
            <person name="May G.D."/>
            <person name="Shapiro H."/>
            <person name="Ma J."/>
            <person name="Bustamante C.D."/>
            <person name="Schnell R.J."/>
            <person name="Main D."/>
            <person name="Gilbert D."/>
            <person name="Parida L."/>
            <person name="Kuhn D.N."/>
        </authorList>
    </citation>
    <scope>NUCLEOTIDE SEQUENCE [LARGE SCALE GENOMIC DNA]</scope>
    <source>
        <strain evidence="3">cv. Matina 1-6</strain>
    </source>
</reference>
<evidence type="ECO:0000313" key="3">
    <source>
        <dbReference type="Proteomes" id="UP000026915"/>
    </source>
</evidence>
<gene>
    <name evidence="2" type="ORF">TCM_018509</name>
</gene>
<organism evidence="2 3">
    <name type="scientific">Theobroma cacao</name>
    <name type="common">Cacao</name>
    <name type="synonym">Cocoa</name>
    <dbReference type="NCBI Taxonomy" id="3641"/>
    <lineage>
        <taxon>Eukaryota</taxon>
        <taxon>Viridiplantae</taxon>
        <taxon>Streptophyta</taxon>
        <taxon>Embryophyta</taxon>
        <taxon>Tracheophyta</taxon>
        <taxon>Spermatophyta</taxon>
        <taxon>Magnoliopsida</taxon>
        <taxon>eudicotyledons</taxon>
        <taxon>Gunneridae</taxon>
        <taxon>Pentapetalae</taxon>
        <taxon>rosids</taxon>
        <taxon>malvids</taxon>
        <taxon>Malvales</taxon>
        <taxon>Malvaceae</taxon>
        <taxon>Byttnerioideae</taxon>
        <taxon>Theobroma</taxon>
    </lineage>
</organism>
<dbReference type="HOGENOM" id="CLU_1527850_0_0_1"/>
<accession>A0A061EM96</accession>
<dbReference type="AlphaFoldDB" id="A0A061EM96"/>
<evidence type="ECO:0000313" key="2">
    <source>
        <dbReference type="EMBL" id="EOY03444.1"/>
    </source>
</evidence>
<proteinExistence type="predicted"/>
<sequence>MGSLDRGGVAIRPPHPGEVLNRHESMTSGKFTFTHCFEFIQNDKLIFIHQKKFKMDACKPVSAPMVLQRAIGLGVWMTPRAHQDLFSHLRAEFSLEILKAGAVKGKEIEVCYCCSSNQLADMMTKRLPTDKFPALRSKMGVFNIDLKETVARDAAMKWTWPTIFFFCVLANQAIML</sequence>
<dbReference type="InParanoid" id="A0A061EM96"/>
<evidence type="ECO:0000256" key="1">
    <source>
        <dbReference type="SAM" id="MobiDB-lite"/>
    </source>
</evidence>
<keyword evidence="3" id="KW-1185">Reference proteome</keyword>